<accession>A0A9X2WFJ4</accession>
<evidence type="ECO:0000313" key="3">
    <source>
        <dbReference type="Proteomes" id="UP001147830"/>
    </source>
</evidence>
<dbReference type="InterPro" id="IPR046879">
    <property type="entry name" value="KANL3/Tex30_Abhydrolase"/>
</dbReference>
<proteinExistence type="predicted"/>
<dbReference type="EMBL" id="JAOANI010000019">
    <property type="protein sequence ID" value="MCT7359511.1"/>
    <property type="molecule type" value="Genomic_DNA"/>
</dbReference>
<dbReference type="Gene3D" id="3.40.50.1820">
    <property type="entry name" value="alpha/beta hydrolase"/>
    <property type="match status" value="1"/>
</dbReference>
<keyword evidence="3" id="KW-1185">Reference proteome</keyword>
<name>A0A9X2WFJ4_9GAMM</name>
<organism evidence="2 3">
    <name type="scientific">Thalassolituus pacificus</name>
    <dbReference type="NCBI Taxonomy" id="2975440"/>
    <lineage>
        <taxon>Bacteria</taxon>
        <taxon>Pseudomonadati</taxon>
        <taxon>Pseudomonadota</taxon>
        <taxon>Gammaproteobacteria</taxon>
        <taxon>Oceanospirillales</taxon>
        <taxon>Oceanospirillaceae</taxon>
        <taxon>Thalassolituus</taxon>
    </lineage>
</organism>
<sequence length="230" mass="25237">MNKKYTVNGHLTHPLFIFAHGAGAGSDSEFMQQMAQLIAAQGVCVVRFDFPYMEQRAIDGKRRPPQRMPALLDDYRALIGQLGRPCVIGGKSMGGRVASLLMQEAGEQDEVVSLIRGCACLGYPFHPPGKPESLRTGHLQQLQQPLLIVQGTRDALGNKDEVDGYALDAALQWLWLEDGDHDLKPRKKSGFSHEQHMQQAAAAVAAFVRANVETIGAEMVGVELVGRQYE</sequence>
<reference evidence="2" key="1">
    <citation type="journal article" date="2022" name="Front. Microbiol.">
        <title>Genome-based taxonomic rearrangement of Oceanobacter-related bacteria including the description of Thalassolituus hydrocarbonoclasticus sp. nov. and Thalassolituus pacificus sp. nov. and emended description of the genus Thalassolituus.</title>
        <authorList>
            <person name="Dong C."/>
            <person name="Wei L."/>
            <person name="Wang J."/>
            <person name="Lai Q."/>
            <person name="Huang Z."/>
            <person name="Shao Z."/>
        </authorList>
    </citation>
    <scope>NUCLEOTIDE SEQUENCE</scope>
    <source>
        <strain evidence="2">59MF3M-4</strain>
    </source>
</reference>
<dbReference type="InterPro" id="IPR026555">
    <property type="entry name" value="NSL3/Tex30"/>
</dbReference>
<reference evidence="2" key="2">
    <citation type="submission" date="2022-08" db="EMBL/GenBank/DDBJ databases">
        <authorList>
            <person name="Dong C."/>
        </authorList>
    </citation>
    <scope>NUCLEOTIDE SEQUENCE</scope>
    <source>
        <strain evidence="2">59MF3M-4</strain>
    </source>
</reference>
<dbReference type="Pfam" id="PF20408">
    <property type="entry name" value="Abhydrolase_11"/>
    <property type="match status" value="1"/>
</dbReference>
<dbReference type="Proteomes" id="UP001147830">
    <property type="component" value="Unassembled WGS sequence"/>
</dbReference>
<feature type="domain" description="KANL3/Tex30 alpha/beta hydrolase-like" evidence="1">
    <location>
        <begin position="15"/>
        <end position="208"/>
    </location>
</feature>
<evidence type="ECO:0000313" key="2">
    <source>
        <dbReference type="EMBL" id="MCT7359511.1"/>
    </source>
</evidence>
<dbReference type="AlphaFoldDB" id="A0A9X2WFJ4"/>
<dbReference type="RefSeq" id="WP_260976379.1">
    <property type="nucleotide sequence ID" value="NZ_JAOANI010000019.1"/>
</dbReference>
<evidence type="ECO:0000259" key="1">
    <source>
        <dbReference type="Pfam" id="PF20408"/>
    </source>
</evidence>
<comment type="caution">
    <text evidence="2">The sequence shown here is derived from an EMBL/GenBank/DDBJ whole genome shotgun (WGS) entry which is preliminary data.</text>
</comment>
<dbReference type="PANTHER" id="PTHR13136:SF11">
    <property type="entry name" value="TESTIS-EXPRESSED PROTEIN 30"/>
    <property type="match status" value="1"/>
</dbReference>
<protein>
    <submittedName>
        <fullName evidence="2">Alpha/beta fold hydrolase</fullName>
    </submittedName>
</protein>
<dbReference type="SUPFAM" id="SSF53474">
    <property type="entry name" value="alpha/beta-Hydrolases"/>
    <property type="match status" value="1"/>
</dbReference>
<gene>
    <name evidence="2" type="ORF">NYR02_10795</name>
</gene>
<dbReference type="PANTHER" id="PTHR13136">
    <property type="entry name" value="TESTIS DEVELOPMENT PROTEIN PRTD"/>
    <property type="match status" value="1"/>
</dbReference>
<dbReference type="GO" id="GO:0016787">
    <property type="term" value="F:hydrolase activity"/>
    <property type="evidence" value="ECO:0007669"/>
    <property type="project" value="UniProtKB-KW"/>
</dbReference>
<dbReference type="InterPro" id="IPR029058">
    <property type="entry name" value="AB_hydrolase_fold"/>
</dbReference>
<keyword evidence="2" id="KW-0378">Hydrolase</keyword>